<protein>
    <submittedName>
        <fullName evidence="2">Uncharacterized protein LOC142164677</fullName>
    </submittedName>
</protein>
<organism evidence="1 2">
    <name type="scientific">Nicotiana tabacum</name>
    <name type="common">Common tobacco</name>
    <dbReference type="NCBI Taxonomy" id="4097"/>
    <lineage>
        <taxon>Eukaryota</taxon>
        <taxon>Viridiplantae</taxon>
        <taxon>Streptophyta</taxon>
        <taxon>Embryophyta</taxon>
        <taxon>Tracheophyta</taxon>
        <taxon>Spermatophyta</taxon>
        <taxon>Magnoliopsida</taxon>
        <taxon>eudicotyledons</taxon>
        <taxon>Gunneridae</taxon>
        <taxon>Pentapetalae</taxon>
        <taxon>asterids</taxon>
        <taxon>lamiids</taxon>
        <taxon>Solanales</taxon>
        <taxon>Solanaceae</taxon>
        <taxon>Nicotianoideae</taxon>
        <taxon>Nicotianeae</taxon>
        <taxon>Nicotiana</taxon>
    </lineage>
</organism>
<reference evidence="2" key="2">
    <citation type="submission" date="2025-08" db="UniProtKB">
        <authorList>
            <consortium name="RefSeq"/>
        </authorList>
    </citation>
    <scope>IDENTIFICATION</scope>
    <source>
        <tissue evidence="2">Leaf</tissue>
    </source>
</reference>
<reference evidence="1" key="1">
    <citation type="journal article" date="2014" name="Nat. Commun.">
        <title>The tobacco genome sequence and its comparison with those of tomato and potato.</title>
        <authorList>
            <person name="Sierro N."/>
            <person name="Battey J.N."/>
            <person name="Ouadi S."/>
            <person name="Bakaher N."/>
            <person name="Bovet L."/>
            <person name="Willig A."/>
            <person name="Goepfert S."/>
            <person name="Peitsch M.C."/>
            <person name="Ivanov N.V."/>
        </authorList>
    </citation>
    <scope>NUCLEOTIDE SEQUENCE [LARGE SCALE GENOMIC DNA]</scope>
</reference>
<dbReference type="Proteomes" id="UP000790787">
    <property type="component" value="Chromosome 1"/>
</dbReference>
<name>A0AC58S267_TOBAC</name>
<dbReference type="RefSeq" id="XP_075079084.1">
    <property type="nucleotide sequence ID" value="XM_075222983.1"/>
</dbReference>
<keyword evidence="1" id="KW-1185">Reference proteome</keyword>
<gene>
    <name evidence="2" type="primary">LOC142164677</name>
</gene>
<sequence>MPGVSNHSPIIIDTDVAKNHLPKPFRLYNVLLNHKEFKGAVHEVCNQQVQGHTMYSLWLKLQRLKDKTQQMNKEISSLEKKLGNLRVQLQNTQGKLDEDPFNTQLIAKEKKLLLQIERWEGVNEQVLRQRSRAMWIKAGDQNTKFFHAHLKARQSRNRITSICNDQGLRVTEPVLIEQEFRGFFQTLLGTSATELPCIDIDTARNGHYLTKEQQQLFNAQVTEEDIDQAFKDLPNDKAPGIDGFSAEYFKAYWYAIR</sequence>
<evidence type="ECO:0000313" key="1">
    <source>
        <dbReference type="Proteomes" id="UP000790787"/>
    </source>
</evidence>
<accession>A0AC58S267</accession>
<evidence type="ECO:0000313" key="2">
    <source>
        <dbReference type="RefSeq" id="XP_075079084.1"/>
    </source>
</evidence>
<proteinExistence type="predicted"/>